<dbReference type="InterPro" id="IPR057436">
    <property type="entry name" value="5TMH_Lnb"/>
</dbReference>
<feature type="transmembrane region" description="Helical" evidence="1">
    <location>
        <begin position="277"/>
        <end position="296"/>
    </location>
</feature>
<proteinExistence type="predicted"/>
<evidence type="ECO:0000313" key="5">
    <source>
        <dbReference type="Proteomes" id="UP000810292"/>
    </source>
</evidence>
<feature type="transmembrane region" description="Helical" evidence="1">
    <location>
        <begin position="308"/>
        <end position="330"/>
    </location>
</feature>
<feature type="transmembrane region" description="Helical" evidence="1">
    <location>
        <begin position="342"/>
        <end position="360"/>
    </location>
</feature>
<feature type="transmembrane region" description="Helical" evidence="1">
    <location>
        <begin position="372"/>
        <end position="393"/>
    </location>
</feature>
<dbReference type="Pfam" id="PF13387">
    <property type="entry name" value="Lnb_N"/>
    <property type="match status" value="1"/>
</dbReference>
<evidence type="ECO:0000259" key="3">
    <source>
        <dbReference type="Pfam" id="PF25221"/>
    </source>
</evidence>
<name>A0A9D9ID09_9SPIO</name>
<evidence type="ECO:0000256" key="1">
    <source>
        <dbReference type="SAM" id="Phobius"/>
    </source>
</evidence>
<accession>A0A9D9ID09</accession>
<dbReference type="InterPro" id="IPR025178">
    <property type="entry name" value="Lnb_N"/>
</dbReference>
<protein>
    <submittedName>
        <fullName evidence="4">DUF4105 domain-containing protein</fullName>
    </submittedName>
</protein>
<evidence type="ECO:0000259" key="2">
    <source>
        <dbReference type="Pfam" id="PF13387"/>
    </source>
</evidence>
<reference evidence="4" key="2">
    <citation type="journal article" date="2021" name="PeerJ">
        <title>Extensive microbial diversity within the chicken gut microbiome revealed by metagenomics and culture.</title>
        <authorList>
            <person name="Gilroy R."/>
            <person name="Ravi A."/>
            <person name="Getino M."/>
            <person name="Pursley I."/>
            <person name="Horton D.L."/>
            <person name="Alikhan N.F."/>
            <person name="Baker D."/>
            <person name="Gharbi K."/>
            <person name="Hall N."/>
            <person name="Watson M."/>
            <person name="Adriaenssens E.M."/>
            <person name="Foster-Nyarko E."/>
            <person name="Jarju S."/>
            <person name="Secka A."/>
            <person name="Antonio M."/>
            <person name="Oren A."/>
            <person name="Chaudhuri R.R."/>
            <person name="La Ragione R."/>
            <person name="Hildebrand F."/>
            <person name="Pallen M.J."/>
        </authorList>
    </citation>
    <scope>NUCLEOTIDE SEQUENCE</scope>
    <source>
        <strain evidence="4">14700</strain>
    </source>
</reference>
<organism evidence="4 5">
    <name type="scientific">Candidatus Ornithospirochaeta stercoravium</name>
    <dbReference type="NCBI Taxonomy" id="2840897"/>
    <lineage>
        <taxon>Bacteria</taxon>
        <taxon>Pseudomonadati</taxon>
        <taxon>Spirochaetota</taxon>
        <taxon>Spirochaetia</taxon>
        <taxon>Spirochaetales</taxon>
        <taxon>Spirochaetaceae</taxon>
        <taxon>Spirochaetaceae incertae sedis</taxon>
        <taxon>Candidatus Ornithospirochaeta</taxon>
    </lineage>
</organism>
<sequence length="427" mass="48871">MHKRILASMMLLLLFIPLGAASFTGGIPVRENLFYSEEELSKVDFTTPLTEGEREYYEDTHIYITTAAPSDPVYIFFGHAGIEVDTPDTPPVMFDYGTFRFDNTFYINFALGRLYYNVIESYSFYRYEEFQMDDRTVKRIELDLTPEEKKAVIGFLSYNILPENDTYLYHYYKDNCATRLRDIYNAATGGAFREWCEKQETGKGFRAWSLPYMHPSFFFAFILNYLQGPLVDEPVDLYEACFLPDILLQTIEEYEGKNAEIIYQTKSRPDTPDHYDLITRSFIAGLAISILILLTSSKKKWISRIGDLTSGAVYLFLGVMSLVLLFMMTMTNHDVTYGNTNIIVISPFVLALAAMHLASLGKKERRKGLGSLSKILLISVLSLLALKGCLIDILYEDNIAYFVFIIPLYAAEVLVSRMKAKAVSLYR</sequence>
<comment type="caution">
    <text evidence="4">The sequence shown here is derived from an EMBL/GenBank/DDBJ whole genome shotgun (WGS) entry which is preliminary data.</text>
</comment>
<gene>
    <name evidence="4" type="ORF">IAA72_10080</name>
</gene>
<feature type="transmembrane region" description="Helical" evidence="1">
    <location>
        <begin position="399"/>
        <end position="418"/>
    </location>
</feature>
<dbReference type="Proteomes" id="UP000810292">
    <property type="component" value="Unassembled WGS sequence"/>
</dbReference>
<dbReference type="Pfam" id="PF25221">
    <property type="entry name" value="5TMH_Lnb"/>
    <property type="match status" value="1"/>
</dbReference>
<feature type="domain" description="Lnb N-terminal periplasmic" evidence="2">
    <location>
        <begin position="62"/>
        <end position="189"/>
    </location>
</feature>
<evidence type="ECO:0000313" key="4">
    <source>
        <dbReference type="EMBL" id="MBO8470112.1"/>
    </source>
</evidence>
<keyword evidence="1" id="KW-0472">Membrane</keyword>
<keyword evidence="1" id="KW-1133">Transmembrane helix</keyword>
<feature type="domain" description="Lnb-like transmembrane" evidence="3">
    <location>
        <begin position="286"/>
        <end position="375"/>
    </location>
</feature>
<reference evidence="4" key="1">
    <citation type="submission" date="2020-10" db="EMBL/GenBank/DDBJ databases">
        <authorList>
            <person name="Gilroy R."/>
        </authorList>
    </citation>
    <scope>NUCLEOTIDE SEQUENCE</scope>
    <source>
        <strain evidence="4">14700</strain>
    </source>
</reference>
<dbReference type="EMBL" id="JADIMF010000162">
    <property type="protein sequence ID" value="MBO8470112.1"/>
    <property type="molecule type" value="Genomic_DNA"/>
</dbReference>
<keyword evidence="1" id="KW-0812">Transmembrane</keyword>
<dbReference type="AlphaFoldDB" id="A0A9D9ID09"/>